<keyword evidence="2" id="KW-1185">Reference proteome</keyword>
<evidence type="ECO:0000313" key="1">
    <source>
        <dbReference type="EMBL" id="CAK9087128.1"/>
    </source>
</evidence>
<organism evidence="1 2">
    <name type="scientific">Durusdinium trenchii</name>
    <dbReference type="NCBI Taxonomy" id="1381693"/>
    <lineage>
        <taxon>Eukaryota</taxon>
        <taxon>Sar</taxon>
        <taxon>Alveolata</taxon>
        <taxon>Dinophyceae</taxon>
        <taxon>Suessiales</taxon>
        <taxon>Symbiodiniaceae</taxon>
        <taxon>Durusdinium</taxon>
    </lineage>
</organism>
<reference evidence="1 2" key="1">
    <citation type="submission" date="2024-02" db="EMBL/GenBank/DDBJ databases">
        <authorList>
            <person name="Chen Y."/>
            <person name="Shah S."/>
            <person name="Dougan E. K."/>
            <person name="Thang M."/>
            <person name="Chan C."/>
        </authorList>
    </citation>
    <scope>NUCLEOTIDE SEQUENCE [LARGE SCALE GENOMIC DNA]</scope>
</reference>
<sequence length="814" mass="91426">MVDPHISTLMDEIDQHDKITLWLPLKPTTAGNVLQHCCRVMETLFETYDPCIFKVGFTRHPIIRWENRKYGYSRDRERWERMVILFTSTEPWSAAMLEAALIHEFGGKPGCKNVRRGGDSVCHEEAPCSSTIRAARAVVEEVPGAERTTVGVLANARLDHSEKNVHKIAKEYQLTVPLDLTPVQISKDMEVPVLLLSSWFKYLMSMNLWHTLSGLSEPDDARCKAQWGLLWDNFRKIMPRHRVFQLASSGVIELERTAALLLHGDEGRSKKKTAIMILNVSSILGRGSDVKNRRATLQTDYAKQDINFKGNTWVTRYLLAVLPKGMYDPKKGVGAAFDMLSQCLVDDMNEVINNGMMSLKGEKHWVIPIYCVGDWPFHQKCFHLSRTFGSAAKQASSKQEAKGICHNCLADQAGFPFEDFESPEPRWRTTIGQVSPFLQDPIFLQLPHDDTLPTSFIGLDLFHGFHIGAGKVFCSSALVLVSEQLRGSSVPKRFESLHEAFFEWCTLKKQRPFIRKLSQETIKWMQTTDFPSGAWSKGSTTFCLLRFIIDFCRRTEEEIRGTLLHTCFLAAVEIDLFFSKLFKEGVWIPGPKALEIASHGFSFLRFNGRAAYAAYTEGRALFPYMPNLHRLHEIFFGLKDQGTIAGVALNPLCHSTQMAEDYIGLHGPDAFGDRLQVAEEGVRTVVAGEAGTEAALMQEALTPGALAVGWSKIQSDPQNPAHYLEHPVFLDTENLEDLAKLRDHILASRNLVLPGPFVRRTGCGLDALEVVLLTPGIFERPWCLVEIVTARFGTTTDSRVVVRGSRAGRVGSEV</sequence>
<accession>A0ABP0QHL6</accession>
<comment type="caution">
    <text evidence="1">The sequence shown here is derived from an EMBL/GenBank/DDBJ whole genome shotgun (WGS) entry which is preliminary data.</text>
</comment>
<proteinExistence type="predicted"/>
<evidence type="ECO:0000313" key="2">
    <source>
        <dbReference type="Proteomes" id="UP001642464"/>
    </source>
</evidence>
<name>A0ABP0QHL6_9DINO</name>
<gene>
    <name evidence="1" type="ORF">SCF082_LOCUS41188</name>
</gene>
<protein>
    <submittedName>
        <fullName evidence="1">Uncharacterized protein</fullName>
    </submittedName>
</protein>
<dbReference type="Proteomes" id="UP001642464">
    <property type="component" value="Unassembled WGS sequence"/>
</dbReference>
<dbReference type="EMBL" id="CAXAMM010039540">
    <property type="protein sequence ID" value="CAK9087128.1"/>
    <property type="molecule type" value="Genomic_DNA"/>
</dbReference>